<organism evidence="2 3">
    <name type="scientific">Coccomyxa viridis</name>
    <dbReference type="NCBI Taxonomy" id="1274662"/>
    <lineage>
        <taxon>Eukaryota</taxon>
        <taxon>Viridiplantae</taxon>
        <taxon>Chlorophyta</taxon>
        <taxon>core chlorophytes</taxon>
        <taxon>Trebouxiophyceae</taxon>
        <taxon>Trebouxiophyceae incertae sedis</taxon>
        <taxon>Coccomyxaceae</taxon>
        <taxon>Coccomyxa</taxon>
    </lineage>
</organism>
<evidence type="ECO:0000313" key="3">
    <source>
        <dbReference type="Proteomes" id="UP001497392"/>
    </source>
</evidence>
<name>A0ABP1G0X2_9CHLO</name>
<keyword evidence="3" id="KW-1185">Reference proteome</keyword>
<accession>A0ABP1G0X2</accession>
<gene>
    <name evidence="2" type="primary">g8645</name>
    <name evidence="2" type="ORF">VP750_LOCUS7767</name>
</gene>
<reference evidence="2 3" key="1">
    <citation type="submission" date="2024-06" db="EMBL/GenBank/DDBJ databases">
        <authorList>
            <person name="Kraege A."/>
            <person name="Thomma B."/>
        </authorList>
    </citation>
    <scope>NUCLEOTIDE SEQUENCE [LARGE SCALE GENOMIC DNA]</scope>
</reference>
<proteinExistence type="predicted"/>
<sequence>MKTVVAIACVFFCLHAAGAQESAVQDSTQLQVNPIAAVLGVPFEIGQALQNAKEALHHPATTATPQTTQAPTTTAMPATTAAVTTAMPPTTQAPATTAAPASTAHHNGVTLKQGTINHPHTHQHISSNHGSSTHNLSTFDHQCPSHHNSSNHISANHERGTHDDQCANHYSGSYHHSCNNKRGIHDDQRSNHNCQSVSVRLPDRGRTCNYTPLVGFQGNCLLG</sequence>
<comment type="caution">
    <text evidence="2">The sequence shown here is derived from an EMBL/GenBank/DDBJ whole genome shotgun (WGS) entry which is preliminary data.</text>
</comment>
<dbReference type="EMBL" id="CAXHTA020000015">
    <property type="protein sequence ID" value="CAL5225861.1"/>
    <property type="molecule type" value="Genomic_DNA"/>
</dbReference>
<protein>
    <submittedName>
        <fullName evidence="2">G8645 protein</fullName>
    </submittedName>
</protein>
<feature type="signal peptide" evidence="1">
    <location>
        <begin position="1"/>
        <end position="19"/>
    </location>
</feature>
<evidence type="ECO:0000313" key="2">
    <source>
        <dbReference type="EMBL" id="CAL5225861.1"/>
    </source>
</evidence>
<dbReference type="Proteomes" id="UP001497392">
    <property type="component" value="Unassembled WGS sequence"/>
</dbReference>
<feature type="chain" id="PRO_5046766629" evidence="1">
    <location>
        <begin position="20"/>
        <end position="223"/>
    </location>
</feature>
<evidence type="ECO:0000256" key="1">
    <source>
        <dbReference type="SAM" id="SignalP"/>
    </source>
</evidence>
<keyword evidence="1" id="KW-0732">Signal</keyword>